<dbReference type="SUPFAM" id="SSF47413">
    <property type="entry name" value="lambda repressor-like DNA-binding domains"/>
    <property type="match status" value="1"/>
</dbReference>
<dbReference type="RefSeq" id="WP_074298635.1">
    <property type="nucleotide sequence ID" value="NZ_FSRU01000002.1"/>
</dbReference>
<evidence type="ECO:0000313" key="1">
    <source>
        <dbReference type="EMBL" id="SIO58323.1"/>
    </source>
</evidence>
<accession>A0A1N6KP64</accession>
<sequence>MDKKRNPFAIAVITRLGGPTKTAAYFGIRLPSVSAWAHKGIPKARLRHLEETHPQLLADARAQLKKQAPVSLIAASDDVQPPVGSLDDPEG</sequence>
<reference evidence="1 2" key="1">
    <citation type="submission" date="2016-11" db="EMBL/GenBank/DDBJ databases">
        <authorList>
            <person name="Jaros S."/>
            <person name="Januszkiewicz K."/>
            <person name="Wedrychowicz H."/>
        </authorList>
    </citation>
    <scope>NUCLEOTIDE SEQUENCE [LARGE SCALE GENOMIC DNA]</scope>
    <source>
        <strain evidence="1 2">GAS95</strain>
    </source>
</reference>
<organism evidence="1 2">
    <name type="scientific">Paraburkholderia phenazinium</name>
    <dbReference type="NCBI Taxonomy" id="60549"/>
    <lineage>
        <taxon>Bacteria</taxon>
        <taxon>Pseudomonadati</taxon>
        <taxon>Pseudomonadota</taxon>
        <taxon>Betaproteobacteria</taxon>
        <taxon>Burkholderiales</taxon>
        <taxon>Burkholderiaceae</taxon>
        <taxon>Paraburkholderia</taxon>
    </lineage>
</organism>
<dbReference type="Proteomes" id="UP000185151">
    <property type="component" value="Unassembled WGS sequence"/>
</dbReference>
<name>A0A1N6KP64_9BURK</name>
<gene>
    <name evidence="1" type="ORF">SAMN05444165_4102</name>
</gene>
<dbReference type="OrthoDB" id="9104267at2"/>
<protein>
    <submittedName>
        <fullName evidence="1">Uncharacterized protein</fullName>
    </submittedName>
</protein>
<dbReference type="InterPro" id="IPR010982">
    <property type="entry name" value="Lambda_DNA-bd_dom_sf"/>
</dbReference>
<proteinExistence type="predicted"/>
<dbReference type="EMBL" id="FSRU01000002">
    <property type="protein sequence ID" value="SIO58323.1"/>
    <property type="molecule type" value="Genomic_DNA"/>
</dbReference>
<dbReference type="AlphaFoldDB" id="A0A1N6KP64"/>
<dbReference type="Gene3D" id="1.10.260.40">
    <property type="entry name" value="lambda repressor-like DNA-binding domains"/>
    <property type="match status" value="1"/>
</dbReference>
<keyword evidence="2" id="KW-1185">Reference proteome</keyword>
<evidence type="ECO:0000313" key="2">
    <source>
        <dbReference type="Proteomes" id="UP000185151"/>
    </source>
</evidence>
<dbReference type="GO" id="GO:0003677">
    <property type="term" value="F:DNA binding"/>
    <property type="evidence" value="ECO:0007669"/>
    <property type="project" value="InterPro"/>
</dbReference>